<reference evidence="4 5" key="1">
    <citation type="submission" date="2024-03" db="EMBL/GenBank/DDBJ databases">
        <title>Aureococcus anophagefferens CCMP1851 and Kratosvirus quantuckense: Draft genome of a second virus-susceptible host strain in the model system.</title>
        <authorList>
            <person name="Chase E."/>
            <person name="Truchon A.R."/>
            <person name="Schepens W."/>
            <person name="Wilhelm S.W."/>
        </authorList>
    </citation>
    <scope>NUCLEOTIDE SEQUENCE [LARGE SCALE GENOMIC DNA]</scope>
    <source>
        <strain evidence="4 5">CCMP1851</strain>
    </source>
</reference>
<evidence type="ECO:0000256" key="1">
    <source>
        <dbReference type="PROSITE-ProRule" id="PRU00175"/>
    </source>
</evidence>
<dbReference type="Gene3D" id="3.30.40.10">
    <property type="entry name" value="Zinc/RING finger domain, C3HC4 (zinc finger)"/>
    <property type="match status" value="1"/>
</dbReference>
<keyword evidence="5" id="KW-1185">Reference proteome</keyword>
<feature type="domain" description="RING-type" evidence="3">
    <location>
        <begin position="220"/>
        <end position="255"/>
    </location>
</feature>
<evidence type="ECO:0000313" key="5">
    <source>
        <dbReference type="Proteomes" id="UP001363151"/>
    </source>
</evidence>
<sequence>MYFCQSQEDEGRPPMSQRTVSRDSLHELFDDGMDRPVRLGKPPASPASVAKLERKVGKLLARVRHFEARERAFLERHDELKSTLDALDAGRGAAAEAQARAAAKYDAWREEKAAHAASARVAAEKNAELVQHRKGLWRTTLDDTTGHTERARDAALEKAEESERKVRDSAILKLGDLAAALRGPAGAYGADARALAFSTRLERCLDVAHLEDISEDELKCSVCAVAPRTVAIFDCGHLCLCANCAGGVDACPVCRQNARETRSVYLG</sequence>
<protein>
    <recommendedName>
        <fullName evidence="3">RING-type domain-containing protein</fullName>
    </recommendedName>
</protein>
<dbReference type="EMBL" id="JBBJCI010000084">
    <property type="protein sequence ID" value="KAK7248998.1"/>
    <property type="molecule type" value="Genomic_DNA"/>
</dbReference>
<dbReference type="InterPro" id="IPR001841">
    <property type="entry name" value="Znf_RING"/>
</dbReference>
<keyword evidence="1" id="KW-0862">Zinc</keyword>
<dbReference type="Pfam" id="PF13920">
    <property type="entry name" value="zf-C3HC4_3"/>
    <property type="match status" value="1"/>
</dbReference>
<keyword evidence="1" id="KW-0863">Zinc-finger</keyword>
<evidence type="ECO:0000256" key="2">
    <source>
        <dbReference type="SAM" id="MobiDB-lite"/>
    </source>
</evidence>
<name>A0ABR1G7P7_AURAN</name>
<accession>A0ABR1G7P7</accession>
<evidence type="ECO:0000313" key="4">
    <source>
        <dbReference type="EMBL" id="KAK7248998.1"/>
    </source>
</evidence>
<feature type="region of interest" description="Disordered" evidence="2">
    <location>
        <begin position="1"/>
        <end position="20"/>
    </location>
</feature>
<organism evidence="4 5">
    <name type="scientific">Aureococcus anophagefferens</name>
    <name type="common">Harmful bloom alga</name>
    <dbReference type="NCBI Taxonomy" id="44056"/>
    <lineage>
        <taxon>Eukaryota</taxon>
        <taxon>Sar</taxon>
        <taxon>Stramenopiles</taxon>
        <taxon>Ochrophyta</taxon>
        <taxon>Pelagophyceae</taxon>
        <taxon>Pelagomonadales</taxon>
        <taxon>Pelagomonadaceae</taxon>
        <taxon>Aureococcus</taxon>
    </lineage>
</organism>
<gene>
    <name evidence="4" type="ORF">SO694_00043297</name>
</gene>
<dbReference type="SUPFAM" id="SSF57850">
    <property type="entry name" value="RING/U-box"/>
    <property type="match status" value="1"/>
</dbReference>
<keyword evidence="1" id="KW-0479">Metal-binding</keyword>
<dbReference type="InterPro" id="IPR013083">
    <property type="entry name" value="Znf_RING/FYVE/PHD"/>
</dbReference>
<proteinExistence type="predicted"/>
<dbReference type="PROSITE" id="PS50089">
    <property type="entry name" value="ZF_RING_2"/>
    <property type="match status" value="1"/>
</dbReference>
<evidence type="ECO:0000259" key="3">
    <source>
        <dbReference type="PROSITE" id="PS50089"/>
    </source>
</evidence>
<dbReference type="Proteomes" id="UP001363151">
    <property type="component" value="Unassembled WGS sequence"/>
</dbReference>
<comment type="caution">
    <text evidence="4">The sequence shown here is derived from an EMBL/GenBank/DDBJ whole genome shotgun (WGS) entry which is preliminary data.</text>
</comment>